<keyword evidence="3" id="KW-0804">Transcription</keyword>
<sequence length="201" mass="23025">MKKDTKQEIIETAFKLFHEQGYANVSVRNIADKLNISVGNLTYHFKKKEDLIEAVIIDQYENFQAPETPTTISELNDFFLLGVSHQKQEDYFFAHYGELASISPKVYEVQVAAIQKRKQKLQAAFQNLQQNGDMLAEEVPGQINALIDVLNMIKIYWTPNQEAFTSAKESPFDCLWSLIYPRLTAKGKAAFQEDIQTRNIA</sequence>
<dbReference type="PRINTS" id="PR00455">
    <property type="entry name" value="HTHTETR"/>
</dbReference>
<dbReference type="SUPFAM" id="SSF46689">
    <property type="entry name" value="Homeodomain-like"/>
    <property type="match status" value="1"/>
</dbReference>
<keyword evidence="5" id="KW-0175">Coiled coil</keyword>
<dbReference type="PROSITE" id="PS50977">
    <property type="entry name" value="HTH_TETR_2"/>
    <property type="match status" value="1"/>
</dbReference>
<accession>A0AAX2DLR5</accession>
<evidence type="ECO:0000259" key="6">
    <source>
        <dbReference type="PROSITE" id="PS50977"/>
    </source>
</evidence>
<organism evidence="7 8">
    <name type="scientific">Listeria ivanovii</name>
    <dbReference type="NCBI Taxonomy" id="1638"/>
    <lineage>
        <taxon>Bacteria</taxon>
        <taxon>Bacillati</taxon>
        <taxon>Bacillota</taxon>
        <taxon>Bacilli</taxon>
        <taxon>Bacillales</taxon>
        <taxon>Listeriaceae</taxon>
        <taxon>Listeria</taxon>
    </lineage>
</organism>
<dbReference type="GO" id="GO:0000976">
    <property type="term" value="F:transcription cis-regulatory region binding"/>
    <property type="evidence" value="ECO:0007669"/>
    <property type="project" value="TreeGrafter"/>
</dbReference>
<evidence type="ECO:0000256" key="2">
    <source>
        <dbReference type="ARBA" id="ARBA00023125"/>
    </source>
</evidence>
<feature type="DNA-binding region" description="H-T-H motif" evidence="4">
    <location>
        <begin position="26"/>
        <end position="45"/>
    </location>
</feature>
<comment type="caution">
    <text evidence="7">The sequence shown here is derived from an EMBL/GenBank/DDBJ whole genome shotgun (WGS) entry which is preliminary data.</text>
</comment>
<feature type="coiled-coil region" evidence="5">
    <location>
        <begin position="111"/>
        <end position="138"/>
    </location>
</feature>
<evidence type="ECO:0000313" key="8">
    <source>
        <dbReference type="Proteomes" id="UP000183610"/>
    </source>
</evidence>
<reference evidence="7 8" key="1">
    <citation type="submission" date="2016-10" db="EMBL/GenBank/DDBJ databases">
        <authorList>
            <person name="Varghese N."/>
            <person name="Submissions S."/>
        </authorList>
    </citation>
    <scope>NUCLEOTIDE SEQUENCE [LARGE SCALE GENOMIC DNA]</scope>
    <source>
        <strain evidence="7 8">ATCC 49954</strain>
    </source>
</reference>
<dbReference type="EMBL" id="FNMX01000002">
    <property type="protein sequence ID" value="SDW22402.1"/>
    <property type="molecule type" value="Genomic_DNA"/>
</dbReference>
<protein>
    <submittedName>
        <fullName evidence="7">Transcriptional regulator, TetR family</fullName>
    </submittedName>
</protein>
<evidence type="ECO:0000256" key="3">
    <source>
        <dbReference type="ARBA" id="ARBA00023163"/>
    </source>
</evidence>
<feature type="domain" description="HTH tetR-type" evidence="6">
    <location>
        <begin position="3"/>
        <end position="63"/>
    </location>
</feature>
<gene>
    <name evidence="7" type="ORF">SAMN05421782_102116</name>
</gene>
<dbReference type="InterPro" id="IPR025722">
    <property type="entry name" value="TetR"/>
</dbReference>
<evidence type="ECO:0000313" key="7">
    <source>
        <dbReference type="EMBL" id="SDW22402.1"/>
    </source>
</evidence>
<dbReference type="PANTHER" id="PTHR30055:SF234">
    <property type="entry name" value="HTH-TYPE TRANSCRIPTIONAL REGULATOR BETI"/>
    <property type="match status" value="1"/>
</dbReference>
<evidence type="ECO:0000256" key="1">
    <source>
        <dbReference type="ARBA" id="ARBA00023015"/>
    </source>
</evidence>
<name>A0AAX2DLR5_LISIV</name>
<dbReference type="GO" id="GO:0003700">
    <property type="term" value="F:DNA-binding transcription factor activity"/>
    <property type="evidence" value="ECO:0007669"/>
    <property type="project" value="TreeGrafter"/>
</dbReference>
<keyword evidence="1" id="KW-0805">Transcription regulation</keyword>
<dbReference type="PROSITE" id="PS01081">
    <property type="entry name" value="HTH_TETR_1"/>
    <property type="match status" value="1"/>
</dbReference>
<evidence type="ECO:0000256" key="5">
    <source>
        <dbReference type="SAM" id="Coils"/>
    </source>
</evidence>
<dbReference type="InterPro" id="IPR050109">
    <property type="entry name" value="HTH-type_TetR-like_transc_reg"/>
</dbReference>
<dbReference type="RefSeq" id="WP_038407113.1">
    <property type="nucleotide sequence ID" value="NZ_FNMX01000002.1"/>
</dbReference>
<dbReference type="PANTHER" id="PTHR30055">
    <property type="entry name" value="HTH-TYPE TRANSCRIPTIONAL REGULATOR RUTR"/>
    <property type="match status" value="1"/>
</dbReference>
<dbReference type="InterPro" id="IPR001647">
    <property type="entry name" value="HTH_TetR"/>
</dbReference>
<dbReference type="InterPro" id="IPR009057">
    <property type="entry name" value="Homeodomain-like_sf"/>
</dbReference>
<dbReference type="Pfam" id="PF00440">
    <property type="entry name" value="TetR_N"/>
    <property type="match status" value="1"/>
</dbReference>
<dbReference type="Pfam" id="PF13972">
    <property type="entry name" value="TetR"/>
    <property type="match status" value="1"/>
</dbReference>
<dbReference type="Gene3D" id="1.10.357.10">
    <property type="entry name" value="Tetracycline Repressor, domain 2"/>
    <property type="match status" value="1"/>
</dbReference>
<proteinExistence type="predicted"/>
<keyword evidence="2 4" id="KW-0238">DNA-binding</keyword>
<evidence type="ECO:0000256" key="4">
    <source>
        <dbReference type="PROSITE-ProRule" id="PRU00335"/>
    </source>
</evidence>
<dbReference type="InterPro" id="IPR023772">
    <property type="entry name" value="DNA-bd_HTH_TetR-type_CS"/>
</dbReference>
<dbReference type="Proteomes" id="UP000183610">
    <property type="component" value="Unassembled WGS sequence"/>
</dbReference>
<dbReference type="AlphaFoldDB" id="A0AAX2DLR5"/>